<evidence type="ECO:0000256" key="2">
    <source>
        <dbReference type="ARBA" id="ARBA00023285"/>
    </source>
</evidence>
<dbReference type="GO" id="GO:0006526">
    <property type="term" value="P:L-arginine biosynthetic process"/>
    <property type="evidence" value="ECO:0007669"/>
    <property type="project" value="TreeGrafter"/>
</dbReference>
<keyword evidence="1" id="KW-0378">Hydrolase</keyword>
<gene>
    <name evidence="3" type="ORF">DM484_25430</name>
</gene>
<sequence>MQLMKLIELKSLLLTFLGVNTVELRGRSASLCRLGTQFVSAAKGCRPTIWYMSVFNSTVLSLGATVLLTTVSSIAVAGAAKSVAQAATKVGEWQSFKIEDIKKLIRLETWRDDRGDNEKTVLNNLAIIQTYFDQRMHDFNQSHDAHKIIKFEWKGTDNDPTGKQYWVFGYRAGNGPRKVSLLTHLDTVAYGSYDWKPFDPRVEDRTYNGKKAPFLIGRGSIDDKGPAIVAFEALTRALDSASNNPHALDGVTLEVLFDTSEETEMSTPHYFHQFPHEKPKLGIVFDAAWCVRAEKGMERPVFTVNSSDVPAPPSTALSIAKLVTSPGPVNMIPSTAVAHITGPAKKLETFATQVRDKYKKYPFDDAKYNRAEIKVGLSKDKKDVVITAFVKGAQHGSAPQENRATGANPVVSLTNFLASLVDDGTLANNNNGEMTRFIRWAFGTHVFGETHQELLSRYDQVFENGNGTTYALTKLEPIDDGKGIELKVDIRYAIGHQDAGWDGKTEGLLTGHSLFNNVFEKLIQQYNNKKKLVTFTTRNLAAPDIRLPDNANLGQVKKAYQAVMGKECPLLAIGGGTDAKGNLELVAAGALFTDSLAPPVNFHGIGEGAPLIDLENSGKILLNLFQRELQRF</sequence>
<reference evidence="3 4" key="1">
    <citation type="journal article" date="2018" name="Aquat. Microb. Ecol.">
        <title>Gammaproteobacterial methanotrophs dominate.</title>
        <authorList>
            <person name="Rissanen A.J."/>
            <person name="Saarenheimo J."/>
            <person name="Tiirola M."/>
            <person name="Peura S."/>
            <person name="Aalto S.L."/>
            <person name="Karvinen A."/>
            <person name="Nykanen H."/>
        </authorList>
    </citation>
    <scope>NUCLEOTIDE SEQUENCE [LARGE SCALE GENOMIC DNA]</scope>
    <source>
        <strain evidence="3">AMbin10</strain>
    </source>
</reference>
<dbReference type="Gene3D" id="3.30.70.360">
    <property type="match status" value="2"/>
</dbReference>
<dbReference type="Gene3D" id="3.40.630.10">
    <property type="entry name" value="Zn peptidases"/>
    <property type="match status" value="1"/>
</dbReference>
<dbReference type="AlphaFoldDB" id="A0A2W4QIA2"/>
<evidence type="ECO:0000313" key="3">
    <source>
        <dbReference type="EMBL" id="PZN71891.1"/>
    </source>
</evidence>
<evidence type="ECO:0000313" key="4">
    <source>
        <dbReference type="Proteomes" id="UP000249396"/>
    </source>
</evidence>
<dbReference type="Proteomes" id="UP000249396">
    <property type="component" value="Unassembled WGS sequence"/>
</dbReference>
<keyword evidence="2" id="KW-0170">Cobalt</keyword>
<organism evidence="3 4">
    <name type="scientific">Candidatus Methylumidiphilus alinenensis</name>
    <dbReference type="NCBI Taxonomy" id="2202197"/>
    <lineage>
        <taxon>Bacteria</taxon>
        <taxon>Pseudomonadati</taxon>
        <taxon>Pseudomonadota</taxon>
        <taxon>Gammaproteobacteria</taxon>
        <taxon>Methylococcales</taxon>
        <taxon>Candidatus Methylumidiphilus</taxon>
    </lineage>
</organism>
<dbReference type="Pfam" id="PF01546">
    <property type="entry name" value="Peptidase_M20"/>
    <property type="match status" value="1"/>
</dbReference>
<name>A0A2W4QIA2_9GAMM</name>
<dbReference type="SUPFAM" id="SSF53187">
    <property type="entry name" value="Zn-dependent exopeptidases"/>
    <property type="match status" value="1"/>
</dbReference>
<dbReference type="PANTHER" id="PTHR43808">
    <property type="entry name" value="ACETYLORNITHINE DEACETYLASE"/>
    <property type="match status" value="1"/>
</dbReference>
<dbReference type="InterPro" id="IPR002933">
    <property type="entry name" value="Peptidase_M20"/>
</dbReference>
<dbReference type="InterPro" id="IPR050072">
    <property type="entry name" value="Peptidase_M20A"/>
</dbReference>
<dbReference type="GO" id="GO:0008777">
    <property type="term" value="F:acetylornithine deacetylase activity"/>
    <property type="evidence" value="ECO:0007669"/>
    <property type="project" value="TreeGrafter"/>
</dbReference>
<dbReference type="EMBL" id="QJPH01000506">
    <property type="protein sequence ID" value="PZN71891.1"/>
    <property type="molecule type" value="Genomic_DNA"/>
</dbReference>
<comment type="caution">
    <text evidence="3">The sequence shown here is derived from an EMBL/GenBank/DDBJ whole genome shotgun (WGS) entry which is preliminary data.</text>
</comment>
<proteinExistence type="predicted"/>
<protein>
    <submittedName>
        <fullName evidence="3">Dipeptidase</fullName>
    </submittedName>
</protein>
<accession>A0A2W4QIA2</accession>
<evidence type="ECO:0000256" key="1">
    <source>
        <dbReference type="ARBA" id="ARBA00022801"/>
    </source>
</evidence>
<dbReference type="PANTHER" id="PTHR43808:SF31">
    <property type="entry name" value="N-ACETYL-L-CITRULLINE DEACETYLASE"/>
    <property type="match status" value="1"/>
</dbReference>